<dbReference type="InterPro" id="IPR016160">
    <property type="entry name" value="Ald_DH_CS_CYS"/>
</dbReference>
<feature type="domain" description="Aldehyde dehydrogenase" evidence="4">
    <location>
        <begin position="12"/>
        <end position="473"/>
    </location>
</feature>
<evidence type="ECO:0000259" key="4">
    <source>
        <dbReference type="Pfam" id="PF00171"/>
    </source>
</evidence>
<organism evidence="5 6">
    <name type="scientific">Pelagibacterium nitratireducens</name>
    <dbReference type="NCBI Taxonomy" id="1046114"/>
    <lineage>
        <taxon>Bacteria</taxon>
        <taxon>Pseudomonadati</taxon>
        <taxon>Pseudomonadota</taxon>
        <taxon>Alphaproteobacteria</taxon>
        <taxon>Hyphomicrobiales</taxon>
        <taxon>Devosiaceae</taxon>
        <taxon>Pelagibacterium</taxon>
    </lineage>
</organism>
<dbReference type="CDD" id="cd07114">
    <property type="entry name" value="ALDH_DhaS"/>
    <property type="match status" value="1"/>
</dbReference>
<gene>
    <name evidence="5" type="ORF">V6617_01815</name>
</gene>
<dbReference type="InterPro" id="IPR016163">
    <property type="entry name" value="Ald_DH_C"/>
</dbReference>
<dbReference type="EMBL" id="CP146275">
    <property type="protein sequence ID" value="WWT33230.1"/>
    <property type="molecule type" value="Genomic_DNA"/>
</dbReference>
<reference evidence="5 6" key="1">
    <citation type="submission" date="2024-02" db="EMBL/GenBank/DDBJ databases">
        <title>Complete genome sequence of Pelagibacterium nitratireducens ZH15.</title>
        <authorList>
            <person name="Zhao L.H."/>
        </authorList>
    </citation>
    <scope>NUCLEOTIDE SEQUENCE [LARGE SCALE GENOMIC DNA]</scope>
    <source>
        <strain evidence="5 6">ZH15</strain>
    </source>
</reference>
<dbReference type="Proteomes" id="UP001369958">
    <property type="component" value="Chromosome"/>
</dbReference>
<keyword evidence="1 3" id="KW-0560">Oxidoreductase</keyword>
<dbReference type="InterPro" id="IPR016162">
    <property type="entry name" value="Ald_DH_N"/>
</dbReference>
<evidence type="ECO:0000313" key="5">
    <source>
        <dbReference type="EMBL" id="WWT33230.1"/>
    </source>
</evidence>
<dbReference type="RefSeq" id="WP_338608678.1">
    <property type="nucleotide sequence ID" value="NZ_CP146275.1"/>
</dbReference>
<evidence type="ECO:0000256" key="3">
    <source>
        <dbReference type="RuleBase" id="RU003345"/>
    </source>
</evidence>
<evidence type="ECO:0000256" key="1">
    <source>
        <dbReference type="ARBA" id="ARBA00023002"/>
    </source>
</evidence>
<comment type="similarity">
    <text evidence="3">Belongs to the aldehyde dehydrogenase family.</text>
</comment>
<dbReference type="PROSITE" id="PS00687">
    <property type="entry name" value="ALDEHYDE_DEHYDR_GLU"/>
    <property type="match status" value="1"/>
</dbReference>
<sequence>MQTYEMYIGGQWVPPASGAYLDSVDPYTGKPWARIPHGNAKDADRAVQAAHEAFTEGPWSKLTATQRGALLRRLGDLLVANARRLAEIEVRDNGKLMAEMFAQASYIPQWYYYFAGLADKVQGAVIPIDKPGVLNYTRREPVGVVVGITPWNSPLLLATNKIAPALAAGCTLVMKPSEYTSASLLEFARLVEEAGFPPGVFNVVTGLGGEIGEALVTHPRVAKVAFTGGELGGKSVYQSAARNLKKVSLELGGKSPNIVFDDANIDNAVNGAVSGIFAASGQTCIAGSRLLVQETIYDAFMEKLLALAGTAQIGDPRRSDTQVGPVTTKAQYDKILEYIAIAKAEGATSVLGGKAADRGGWFVEPTIFTNVTNDMRIAQEEVFGPVLAVIKFKDEDEAVSIANDVLYGLAAGVWTQSIARAINVSDRLQAGVIWVNTYRSVSYSSPVNGHKMSGIGAENGIEAIDEYLQTKSIWINTASEVPNPFIMRI</sequence>
<dbReference type="Gene3D" id="3.40.605.10">
    <property type="entry name" value="Aldehyde Dehydrogenase, Chain A, domain 1"/>
    <property type="match status" value="1"/>
</dbReference>
<feature type="active site" evidence="2">
    <location>
        <position position="250"/>
    </location>
</feature>
<evidence type="ECO:0000313" key="6">
    <source>
        <dbReference type="Proteomes" id="UP001369958"/>
    </source>
</evidence>
<keyword evidence="6" id="KW-1185">Reference proteome</keyword>
<dbReference type="PROSITE" id="PS00070">
    <property type="entry name" value="ALDEHYDE_DEHYDR_CYS"/>
    <property type="match status" value="1"/>
</dbReference>
<dbReference type="SUPFAM" id="SSF53720">
    <property type="entry name" value="ALDH-like"/>
    <property type="match status" value="1"/>
</dbReference>
<dbReference type="Gene3D" id="3.40.309.10">
    <property type="entry name" value="Aldehyde Dehydrogenase, Chain A, domain 2"/>
    <property type="match status" value="1"/>
</dbReference>
<proteinExistence type="inferred from homology"/>
<name>A0ABZ2I1Z5_9HYPH</name>
<evidence type="ECO:0000256" key="2">
    <source>
        <dbReference type="PROSITE-ProRule" id="PRU10007"/>
    </source>
</evidence>
<dbReference type="Pfam" id="PF00171">
    <property type="entry name" value="Aldedh"/>
    <property type="match status" value="1"/>
</dbReference>
<dbReference type="InterPro" id="IPR016161">
    <property type="entry name" value="Ald_DH/histidinol_DH"/>
</dbReference>
<dbReference type="InterPro" id="IPR015590">
    <property type="entry name" value="Aldehyde_DH_dom"/>
</dbReference>
<dbReference type="PANTHER" id="PTHR11699">
    <property type="entry name" value="ALDEHYDE DEHYDROGENASE-RELATED"/>
    <property type="match status" value="1"/>
</dbReference>
<dbReference type="InterPro" id="IPR029510">
    <property type="entry name" value="Ald_DH_CS_GLU"/>
</dbReference>
<protein>
    <submittedName>
        <fullName evidence="5">Aldehyde dehydrogenase</fullName>
    </submittedName>
</protein>
<accession>A0ABZ2I1Z5</accession>